<comment type="caution">
    <text evidence="10">The sequence shown here is derived from an EMBL/GenBank/DDBJ whole genome shotgun (WGS) entry which is preliminary data.</text>
</comment>
<dbReference type="GO" id="GO:0016787">
    <property type="term" value="F:hydrolase activity"/>
    <property type="evidence" value="ECO:0007669"/>
    <property type="project" value="UniProtKB-KW"/>
</dbReference>
<dbReference type="RefSeq" id="WP_347703540.1">
    <property type="nucleotide sequence ID" value="NZ_JBDPZD010000001.1"/>
</dbReference>
<protein>
    <recommendedName>
        <fullName evidence="2">chitinase</fullName>
        <ecNumber evidence="2">3.2.1.14</ecNumber>
    </recommendedName>
</protein>
<feature type="signal peptide" evidence="8">
    <location>
        <begin position="1"/>
        <end position="17"/>
    </location>
</feature>
<evidence type="ECO:0000256" key="3">
    <source>
        <dbReference type="ARBA" id="ARBA00022801"/>
    </source>
</evidence>
<dbReference type="PROSITE" id="PS01095">
    <property type="entry name" value="GH18_1"/>
    <property type="match status" value="1"/>
</dbReference>
<dbReference type="InterPro" id="IPR011583">
    <property type="entry name" value="Chitinase_II/V-like_cat"/>
</dbReference>
<gene>
    <name evidence="10" type="ORF">ABDJ85_04500</name>
</gene>
<feature type="chain" id="PRO_5045688572" description="chitinase" evidence="8">
    <location>
        <begin position="18"/>
        <end position="372"/>
    </location>
</feature>
<comment type="catalytic activity">
    <reaction evidence="1">
        <text>Random endo-hydrolysis of N-acetyl-beta-D-glucosaminide (1-&gt;4)-beta-linkages in chitin and chitodextrins.</text>
        <dbReference type="EC" id="3.2.1.14"/>
    </reaction>
</comment>
<dbReference type="InterPro" id="IPR017853">
    <property type="entry name" value="GH"/>
</dbReference>
<dbReference type="InterPro" id="IPR001223">
    <property type="entry name" value="Glyco_hydro18_cat"/>
</dbReference>
<dbReference type="PANTHER" id="PTHR11177">
    <property type="entry name" value="CHITINASE"/>
    <property type="match status" value="1"/>
</dbReference>
<feature type="domain" description="GH18" evidence="9">
    <location>
        <begin position="18"/>
        <end position="372"/>
    </location>
</feature>
<evidence type="ECO:0000313" key="10">
    <source>
        <dbReference type="EMBL" id="MEO3690717.1"/>
    </source>
</evidence>
<proteinExistence type="inferred from homology"/>
<organism evidence="10 11">
    <name type="scientific">Roseateles paludis</name>
    <dbReference type="NCBI Taxonomy" id="3145238"/>
    <lineage>
        <taxon>Bacteria</taxon>
        <taxon>Pseudomonadati</taxon>
        <taxon>Pseudomonadota</taxon>
        <taxon>Betaproteobacteria</taxon>
        <taxon>Burkholderiales</taxon>
        <taxon>Sphaerotilaceae</taxon>
        <taxon>Roseateles</taxon>
    </lineage>
</organism>
<keyword evidence="8" id="KW-0732">Signal</keyword>
<dbReference type="Gene3D" id="3.10.50.10">
    <property type="match status" value="1"/>
</dbReference>
<keyword evidence="4" id="KW-0119">Carbohydrate metabolism</keyword>
<evidence type="ECO:0000256" key="5">
    <source>
        <dbReference type="ARBA" id="ARBA00023295"/>
    </source>
</evidence>
<evidence type="ECO:0000256" key="1">
    <source>
        <dbReference type="ARBA" id="ARBA00000822"/>
    </source>
</evidence>
<dbReference type="PANTHER" id="PTHR11177:SF317">
    <property type="entry name" value="CHITINASE 12-RELATED"/>
    <property type="match status" value="1"/>
</dbReference>
<dbReference type="InterPro" id="IPR001579">
    <property type="entry name" value="Glyco_hydro_18_chit_AS"/>
</dbReference>
<dbReference type="Pfam" id="PF00704">
    <property type="entry name" value="Glyco_hydro_18"/>
    <property type="match status" value="1"/>
</dbReference>
<evidence type="ECO:0000313" key="11">
    <source>
        <dbReference type="Proteomes" id="UP001495147"/>
    </source>
</evidence>
<dbReference type="SMART" id="SM00636">
    <property type="entry name" value="Glyco_18"/>
    <property type="match status" value="1"/>
</dbReference>
<evidence type="ECO:0000256" key="6">
    <source>
        <dbReference type="RuleBase" id="RU000489"/>
    </source>
</evidence>
<comment type="similarity">
    <text evidence="7">Belongs to the glycosyl hydrolase 18 family.</text>
</comment>
<evidence type="ECO:0000256" key="2">
    <source>
        <dbReference type="ARBA" id="ARBA00012729"/>
    </source>
</evidence>
<evidence type="ECO:0000256" key="7">
    <source>
        <dbReference type="RuleBase" id="RU004453"/>
    </source>
</evidence>
<name>A0ABV0FXR2_9BURK</name>
<dbReference type="InterPro" id="IPR050314">
    <property type="entry name" value="Glycosyl_Hydrlase_18"/>
</dbReference>
<dbReference type="Proteomes" id="UP001495147">
    <property type="component" value="Unassembled WGS sequence"/>
</dbReference>
<dbReference type="InterPro" id="IPR029070">
    <property type="entry name" value="Chitinase_insertion_sf"/>
</dbReference>
<dbReference type="EMBL" id="JBDPZD010000001">
    <property type="protein sequence ID" value="MEO3690717.1"/>
    <property type="molecule type" value="Genomic_DNA"/>
</dbReference>
<dbReference type="EC" id="3.2.1.14" evidence="2"/>
<keyword evidence="4" id="KW-0624">Polysaccharide degradation</keyword>
<keyword evidence="5 6" id="KW-0326">Glycosidase</keyword>
<evidence type="ECO:0000256" key="4">
    <source>
        <dbReference type="ARBA" id="ARBA00023024"/>
    </source>
</evidence>
<dbReference type="PROSITE" id="PS51910">
    <property type="entry name" value="GH18_2"/>
    <property type="match status" value="1"/>
</dbReference>
<evidence type="ECO:0000256" key="8">
    <source>
        <dbReference type="SAM" id="SignalP"/>
    </source>
</evidence>
<accession>A0ABV0FXR2</accession>
<dbReference type="SUPFAM" id="SSF51445">
    <property type="entry name" value="(Trans)glycosidases"/>
    <property type="match status" value="1"/>
</dbReference>
<sequence>MKSLLATLLLTASAAHAQVVGVYVLNERPTTHVEQLKPGRVTHVLYAFLRLCGPGQLKDDAKACEGRPAFSVAPNEAHDRFAKALADLKARDPKVTVLASVGGWGGSDPFFHLAATPTGRAAFVQGALDFLRKYPAFDGIDIDWEHPGSNGSANGVPLGSREDGEHYVALLQDLRAALDAHGKASGRRMLVTTAINPSREQMARQPMGQAARALDLIFLMTYDYYGNWGDRAGHHAAVQPTPGRDDGFAAGIANLRAQGVPAAKLVGGVAMYARGFEGVQADGRYTKPYPAPLGEATFKELASLPGLKPQFDAQTQAWALVGDGGRFVGYDDPRAVRAKRLLAAREGLAGLFAWELSQDDGRILDAMQPAAK</sequence>
<evidence type="ECO:0000259" key="9">
    <source>
        <dbReference type="PROSITE" id="PS51910"/>
    </source>
</evidence>
<keyword evidence="11" id="KW-1185">Reference proteome</keyword>
<dbReference type="Gene3D" id="3.20.20.80">
    <property type="entry name" value="Glycosidases"/>
    <property type="match status" value="1"/>
</dbReference>
<keyword evidence="4" id="KW-0146">Chitin degradation</keyword>
<reference evidence="10 11" key="1">
    <citation type="submission" date="2024-05" db="EMBL/GenBank/DDBJ databases">
        <title>Roseateles sp. DJS-2-20 16S ribosomal RNA gene Genome sequencing and assembly.</title>
        <authorList>
            <person name="Woo H."/>
        </authorList>
    </citation>
    <scope>NUCLEOTIDE SEQUENCE [LARGE SCALE GENOMIC DNA]</scope>
    <source>
        <strain evidence="10 11">DJS-2-20</strain>
    </source>
</reference>
<keyword evidence="3 6" id="KW-0378">Hydrolase</keyword>